<feature type="transmembrane region" description="Helical" evidence="7">
    <location>
        <begin position="92"/>
        <end position="110"/>
    </location>
</feature>
<keyword evidence="5 7" id="KW-1133">Transmembrane helix</keyword>
<evidence type="ECO:0000256" key="2">
    <source>
        <dbReference type="ARBA" id="ARBA00022448"/>
    </source>
</evidence>
<dbReference type="AlphaFoldDB" id="A0A840PRF2"/>
<sequence>MSQGAEQEKSTARLAPEGGSRAYGAVLVLACLGQFMVVLDVSIVNIALPAIKADLGFDDTGLQWVVNAYSLTFAGLLLLGGRIADLAGRKRVFVAGVTLFTVSSLLGGLADTPGLLIAARVVQGLGAAVLAPATLTILTTTFTEGPRRTRAIASWTAVGAVGGAVGGILGGVLTEYLSWRWILLINVPVGVAIVAAAVPLLAESRVRLGGGGLDVLGTILVTSGISLVAFGTVQSETYGWAAWQTLAPLATGTVALGAFLLWERRLTGRGRTPLVPLHLLRSRQVAGGTLVMLITGAAYIAMWYFMSLHMQVDLGYTPVQTGLAFIPHTLTMMASSRLSARLMPRFGRRTLVAAGSLIGAAGFAWQAVMAGDYVTGVLLPGLVMCFGGSLAFTPAALAGTSGAGPGEAGLLSGLLNTSRQVGGSLGLAALATVAAAVHGAPAAGYSRAFIVGTALLLLSAIVAMAILPRERAATR</sequence>
<dbReference type="InterPro" id="IPR005829">
    <property type="entry name" value="Sugar_transporter_CS"/>
</dbReference>
<dbReference type="Gene3D" id="1.20.1250.20">
    <property type="entry name" value="MFS general substrate transporter like domains"/>
    <property type="match status" value="1"/>
</dbReference>
<dbReference type="RefSeq" id="WP_312926841.1">
    <property type="nucleotide sequence ID" value="NZ_BAABIX010000025.1"/>
</dbReference>
<feature type="transmembrane region" description="Helical" evidence="7">
    <location>
        <begin position="377"/>
        <end position="400"/>
    </location>
</feature>
<feature type="transmembrane region" description="Helical" evidence="7">
    <location>
        <begin position="116"/>
        <end position="140"/>
    </location>
</feature>
<keyword evidence="3" id="KW-1003">Cell membrane</keyword>
<dbReference type="PROSITE" id="PS50850">
    <property type="entry name" value="MFS"/>
    <property type="match status" value="1"/>
</dbReference>
<protein>
    <submittedName>
        <fullName evidence="9">EmrB/QacA subfamily drug resistance transporter</fullName>
    </submittedName>
</protein>
<feature type="transmembrane region" description="Helical" evidence="7">
    <location>
        <begin position="152"/>
        <end position="173"/>
    </location>
</feature>
<feature type="transmembrane region" description="Helical" evidence="7">
    <location>
        <begin position="60"/>
        <end position="80"/>
    </location>
</feature>
<dbReference type="Gene3D" id="1.20.1720.10">
    <property type="entry name" value="Multidrug resistance protein D"/>
    <property type="match status" value="1"/>
</dbReference>
<accession>A0A840PRF2</accession>
<dbReference type="GO" id="GO:0022857">
    <property type="term" value="F:transmembrane transporter activity"/>
    <property type="evidence" value="ECO:0007669"/>
    <property type="project" value="InterPro"/>
</dbReference>
<feature type="transmembrane region" description="Helical" evidence="7">
    <location>
        <begin position="240"/>
        <end position="262"/>
    </location>
</feature>
<dbReference type="CDD" id="cd17321">
    <property type="entry name" value="MFS_MMR_MDR_like"/>
    <property type="match status" value="1"/>
</dbReference>
<dbReference type="SUPFAM" id="SSF103473">
    <property type="entry name" value="MFS general substrate transporter"/>
    <property type="match status" value="1"/>
</dbReference>
<keyword evidence="10" id="KW-1185">Reference proteome</keyword>
<evidence type="ECO:0000313" key="10">
    <source>
        <dbReference type="Proteomes" id="UP000578449"/>
    </source>
</evidence>
<dbReference type="PRINTS" id="PR01036">
    <property type="entry name" value="TCRTETB"/>
</dbReference>
<dbReference type="PANTHER" id="PTHR42718">
    <property type="entry name" value="MAJOR FACILITATOR SUPERFAMILY MULTIDRUG TRANSPORTER MFSC"/>
    <property type="match status" value="1"/>
</dbReference>
<evidence type="ECO:0000256" key="3">
    <source>
        <dbReference type="ARBA" id="ARBA00022475"/>
    </source>
</evidence>
<dbReference type="PANTHER" id="PTHR42718:SF46">
    <property type="entry name" value="BLR6921 PROTEIN"/>
    <property type="match status" value="1"/>
</dbReference>
<evidence type="ECO:0000259" key="8">
    <source>
        <dbReference type="PROSITE" id="PS50850"/>
    </source>
</evidence>
<proteinExistence type="predicted"/>
<evidence type="ECO:0000256" key="4">
    <source>
        <dbReference type="ARBA" id="ARBA00022692"/>
    </source>
</evidence>
<dbReference type="GO" id="GO:0005886">
    <property type="term" value="C:plasma membrane"/>
    <property type="evidence" value="ECO:0007669"/>
    <property type="project" value="UniProtKB-SubCell"/>
</dbReference>
<comment type="caution">
    <text evidence="9">The sequence shown here is derived from an EMBL/GenBank/DDBJ whole genome shotgun (WGS) entry which is preliminary data.</text>
</comment>
<evidence type="ECO:0000256" key="6">
    <source>
        <dbReference type="ARBA" id="ARBA00023136"/>
    </source>
</evidence>
<reference evidence="9 10" key="1">
    <citation type="submission" date="2020-08" db="EMBL/GenBank/DDBJ databases">
        <title>Genomic Encyclopedia of Type Strains, Phase IV (KMG-IV): sequencing the most valuable type-strain genomes for metagenomic binning, comparative biology and taxonomic classification.</title>
        <authorList>
            <person name="Goeker M."/>
        </authorList>
    </citation>
    <scope>NUCLEOTIDE SEQUENCE [LARGE SCALE GENOMIC DNA]</scope>
    <source>
        <strain evidence="9 10">DSM 45615</strain>
    </source>
</reference>
<dbReference type="Proteomes" id="UP000578449">
    <property type="component" value="Unassembled WGS sequence"/>
</dbReference>
<dbReference type="EMBL" id="JACHGN010000024">
    <property type="protein sequence ID" value="MBB5138545.1"/>
    <property type="molecule type" value="Genomic_DNA"/>
</dbReference>
<dbReference type="InterPro" id="IPR036259">
    <property type="entry name" value="MFS_trans_sf"/>
</dbReference>
<feature type="transmembrane region" description="Helical" evidence="7">
    <location>
        <begin position="318"/>
        <end position="338"/>
    </location>
</feature>
<dbReference type="InterPro" id="IPR020846">
    <property type="entry name" value="MFS_dom"/>
</dbReference>
<dbReference type="InterPro" id="IPR011701">
    <property type="entry name" value="MFS"/>
</dbReference>
<evidence type="ECO:0000256" key="1">
    <source>
        <dbReference type="ARBA" id="ARBA00004651"/>
    </source>
</evidence>
<keyword evidence="2" id="KW-0813">Transport</keyword>
<feature type="transmembrane region" description="Helical" evidence="7">
    <location>
        <begin position="21"/>
        <end position="48"/>
    </location>
</feature>
<name>A0A840PRF2_9ACTN</name>
<feature type="transmembrane region" description="Helical" evidence="7">
    <location>
        <begin position="213"/>
        <end position="234"/>
    </location>
</feature>
<keyword evidence="4 7" id="KW-0812">Transmembrane</keyword>
<comment type="subcellular location">
    <subcellularLocation>
        <location evidence="1">Cell membrane</location>
        <topology evidence="1">Multi-pass membrane protein</topology>
    </subcellularLocation>
</comment>
<feature type="transmembrane region" description="Helical" evidence="7">
    <location>
        <begin position="179"/>
        <end position="201"/>
    </location>
</feature>
<feature type="transmembrane region" description="Helical" evidence="7">
    <location>
        <begin position="448"/>
        <end position="467"/>
    </location>
</feature>
<organism evidence="9 10">
    <name type="scientific">Thermocatellispora tengchongensis</name>
    <dbReference type="NCBI Taxonomy" id="1073253"/>
    <lineage>
        <taxon>Bacteria</taxon>
        <taxon>Bacillati</taxon>
        <taxon>Actinomycetota</taxon>
        <taxon>Actinomycetes</taxon>
        <taxon>Streptosporangiales</taxon>
        <taxon>Streptosporangiaceae</taxon>
        <taxon>Thermocatellispora</taxon>
    </lineage>
</organism>
<feature type="domain" description="Major facilitator superfamily (MFS) profile" evidence="8">
    <location>
        <begin position="26"/>
        <end position="471"/>
    </location>
</feature>
<evidence type="ECO:0000313" key="9">
    <source>
        <dbReference type="EMBL" id="MBB5138545.1"/>
    </source>
</evidence>
<keyword evidence="6 7" id="KW-0472">Membrane</keyword>
<feature type="transmembrane region" description="Helical" evidence="7">
    <location>
        <begin position="421"/>
        <end position="442"/>
    </location>
</feature>
<dbReference type="Pfam" id="PF07690">
    <property type="entry name" value="MFS_1"/>
    <property type="match status" value="1"/>
</dbReference>
<feature type="transmembrane region" description="Helical" evidence="7">
    <location>
        <begin position="285"/>
        <end position="306"/>
    </location>
</feature>
<evidence type="ECO:0000256" key="7">
    <source>
        <dbReference type="SAM" id="Phobius"/>
    </source>
</evidence>
<evidence type="ECO:0000256" key="5">
    <source>
        <dbReference type="ARBA" id="ARBA00022989"/>
    </source>
</evidence>
<feature type="transmembrane region" description="Helical" evidence="7">
    <location>
        <begin position="350"/>
        <end position="371"/>
    </location>
</feature>
<gene>
    <name evidence="9" type="ORF">HNP84_008299</name>
</gene>
<dbReference type="PROSITE" id="PS00216">
    <property type="entry name" value="SUGAR_TRANSPORT_1"/>
    <property type="match status" value="1"/>
</dbReference>